<keyword evidence="5" id="KW-0807">Transducer</keyword>
<dbReference type="GO" id="GO:0005834">
    <property type="term" value="C:heterotrimeric G-protein complex"/>
    <property type="evidence" value="ECO:0007669"/>
    <property type="project" value="TreeGrafter"/>
</dbReference>
<keyword evidence="7" id="KW-1185">Reference proteome</keyword>
<evidence type="ECO:0000256" key="5">
    <source>
        <dbReference type="ARBA" id="ARBA00023224"/>
    </source>
</evidence>
<dbReference type="Gene3D" id="1.10.400.10">
    <property type="entry name" value="GI Alpha 1, domain 2-like"/>
    <property type="match status" value="1"/>
</dbReference>
<dbReference type="OrthoDB" id="5817230at2759"/>
<dbReference type="AlphaFoldDB" id="A0A9P5N6T4"/>
<protein>
    <submittedName>
        <fullName evidence="6">G-protein alpha subunit-domain-containing protein</fullName>
    </submittedName>
</protein>
<evidence type="ECO:0000256" key="1">
    <source>
        <dbReference type="ARBA" id="ARBA00022723"/>
    </source>
</evidence>
<dbReference type="Proteomes" id="UP000759537">
    <property type="component" value="Unassembled WGS sequence"/>
</dbReference>
<dbReference type="SMART" id="SM00275">
    <property type="entry name" value="G_alpha"/>
    <property type="match status" value="1"/>
</dbReference>
<evidence type="ECO:0000313" key="6">
    <source>
        <dbReference type="EMBL" id="KAF8487517.1"/>
    </source>
</evidence>
<dbReference type="GO" id="GO:0046872">
    <property type="term" value="F:metal ion binding"/>
    <property type="evidence" value="ECO:0007669"/>
    <property type="project" value="UniProtKB-KW"/>
</dbReference>
<keyword evidence="3" id="KW-0460">Magnesium</keyword>
<evidence type="ECO:0000256" key="4">
    <source>
        <dbReference type="ARBA" id="ARBA00023134"/>
    </source>
</evidence>
<evidence type="ECO:0000256" key="2">
    <source>
        <dbReference type="ARBA" id="ARBA00022741"/>
    </source>
</evidence>
<proteinExistence type="predicted"/>
<dbReference type="Gene3D" id="3.40.50.300">
    <property type="entry name" value="P-loop containing nucleotide triphosphate hydrolases"/>
    <property type="match status" value="1"/>
</dbReference>
<dbReference type="GO" id="GO:0003924">
    <property type="term" value="F:GTPase activity"/>
    <property type="evidence" value="ECO:0007669"/>
    <property type="project" value="InterPro"/>
</dbReference>
<name>A0A9P5N6T4_9AGAM</name>
<dbReference type="PROSITE" id="PS51882">
    <property type="entry name" value="G_ALPHA"/>
    <property type="match status" value="1"/>
</dbReference>
<organism evidence="6 7">
    <name type="scientific">Russula ochroleuca</name>
    <dbReference type="NCBI Taxonomy" id="152965"/>
    <lineage>
        <taxon>Eukaryota</taxon>
        <taxon>Fungi</taxon>
        <taxon>Dikarya</taxon>
        <taxon>Basidiomycota</taxon>
        <taxon>Agaricomycotina</taxon>
        <taxon>Agaricomycetes</taxon>
        <taxon>Russulales</taxon>
        <taxon>Russulaceae</taxon>
        <taxon>Russula</taxon>
    </lineage>
</organism>
<keyword evidence="1" id="KW-0479">Metal-binding</keyword>
<accession>A0A9P5N6T4</accession>
<dbReference type="GO" id="GO:0001664">
    <property type="term" value="F:G protein-coupled receptor binding"/>
    <property type="evidence" value="ECO:0007669"/>
    <property type="project" value="TreeGrafter"/>
</dbReference>
<dbReference type="PANTHER" id="PTHR10218">
    <property type="entry name" value="GTP-BINDING PROTEIN ALPHA SUBUNIT"/>
    <property type="match status" value="1"/>
</dbReference>
<dbReference type="PANTHER" id="PTHR10218:SF369">
    <property type="entry name" value="GUANINE NUCLEOTIDE-BINDING PROTEIN ALPHA-2 SUBUNIT"/>
    <property type="match status" value="1"/>
</dbReference>
<dbReference type="SUPFAM" id="SSF47895">
    <property type="entry name" value="Transducin (alpha subunit), insertion domain"/>
    <property type="match status" value="1"/>
</dbReference>
<dbReference type="InterPro" id="IPR011025">
    <property type="entry name" value="GproteinA_insert"/>
</dbReference>
<sequence length="281" mass="32237">MSTCQNTWHISANIFTYVPNRGYMWRGASARCGHMGIISSWNRLWAEARAKARSDAIDVNIARESKSFKRQYNVLLISIPKYEAAASALIRHMKTLHDGQTNDNELAAFTYEKPTDFQRVIWKILLRNSRNVVMAIQSQNLGPARRSNKDLWVEEIIPVLLESPSCLSVDDNAAYFFAEAQRIVAEEYVPSTEDILHATERGVMETYFEIGQLSIRISQVYGQECEQRRWIHLFEGVASIIFYASLFDYDEVEDERAVGWGVRCSRQLALVLADIDHTIFT</sequence>
<keyword evidence="2" id="KW-0547">Nucleotide-binding</keyword>
<reference evidence="6" key="2">
    <citation type="journal article" date="2020" name="Nat. Commun.">
        <title>Large-scale genome sequencing of mycorrhizal fungi provides insights into the early evolution of symbiotic traits.</title>
        <authorList>
            <person name="Miyauchi S."/>
            <person name="Kiss E."/>
            <person name="Kuo A."/>
            <person name="Drula E."/>
            <person name="Kohler A."/>
            <person name="Sanchez-Garcia M."/>
            <person name="Morin E."/>
            <person name="Andreopoulos B."/>
            <person name="Barry K.W."/>
            <person name="Bonito G."/>
            <person name="Buee M."/>
            <person name="Carver A."/>
            <person name="Chen C."/>
            <person name="Cichocki N."/>
            <person name="Clum A."/>
            <person name="Culley D."/>
            <person name="Crous P.W."/>
            <person name="Fauchery L."/>
            <person name="Girlanda M."/>
            <person name="Hayes R.D."/>
            <person name="Keri Z."/>
            <person name="LaButti K."/>
            <person name="Lipzen A."/>
            <person name="Lombard V."/>
            <person name="Magnuson J."/>
            <person name="Maillard F."/>
            <person name="Murat C."/>
            <person name="Nolan M."/>
            <person name="Ohm R.A."/>
            <person name="Pangilinan J."/>
            <person name="Pereira M.F."/>
            <person name="Perotto S."/>
            <person name="Peter M."/>
            <person name="Pfister S."/>
            <person name="Riley R."/>
            <person name="Sitrit Y."/>
            <person name="Stielow J.B."/>
            <person name="Szollosi G."/>
            <person name="Zifcakova L."/>
            <person name="Stursova M."/>
            <person name="Spatafora J.W."/>
            <person name="Tedersoo L."/>
            <person name="Vaario L.M."/>
            <person name="Yamada A."/>
            <person name="Yan M."/>
            <person name="Wang P."/>
            <person name="Xu J."/>
            <person name="Bruns T."/>
            <person name="Baldrian P."/>
            <person name="Vilgalys R."/>
            <person name="Dunand C."/>
            <person name="Henrissat B."/>
            <person name="Grigoriev I.V."/>
            <person name="Hibbett D."/>
            <person name="Nagy L.G."/>
            <person name="Martin F.M."/>
        </authorList>
    </citation>
    <scope>NUCLEOTIDE SEQUENCE</scope>
    <source>
        <strain evidence="6">Prilba</strain>
    </source>
</reference>
<dbReference type="SUPFAM" id="SSF52540">
    <property type="entry name" value="P-loop containing nucleoside triphosphate hydrolases"/>
    <property type="match status" value="1"/>
</dbReference>
<evidence type="ECO:0000313" key="7">
    <source>
        <dbReference type="Proteomes" id="UP000759537"/>
    </source>
</evidence>
<dbReference type="EMBL" id="WHVB01000001">
    <property type="protein sequence ID" value="KAF8487517.1"/>
    <property type="molecule type" value="Genomic_DNA"/>
</dbReference>
<dbReference type="GO" id="GO:0005525">
    <property type="term" value="F:GTP binding"/>
    <property type="evidence" value="ECO:0007669"/>
    <property type="project" value="UniProtKB-KW"/>
</dbReference>
<dbReference type="GO" id="GO:0031683">
    <property type="term" value="F:G-protein beta/gamma-subunit complex binding"/>
    <property type="evidence" value="ECO:0007669"/>
    <property type="project" value="InterPro"/>
</dbReference>
<comment type="caution">
    <text evidence="6">The sequence shown here is derived from an EMBL/GenBank/DDBJ whole genome shotgun (WGS) entry which is preliminary data.</text>
</comment>
<dbReference type="InterPro" id="IPR001019">
    <property type="entry name" value="Gprotein_alpha_su"/>
</dbReference>
<reference evidence="6" key="1">
    <citation type="submission" date="2019-10" db="EMBL/GenBank/DDBJ databases">
        <authorList>
            <consortium name="DOE Joint Genome Institute"/>
            <person name="Kuo A."/>
            <person name="Miyauchi S."/>
            <person name="Kiss E."/>
            <person name="Drula E."/>
            <person name="Kohler A."/>
            <person name="Sanchez-Garcia M."/>
            <person name="Andreopoulos B."/>
            <person name="Barry K.W."/>
            <person name="Bonito G."/>
            <person name="Buee M."/>
            <person name="Carver A."/>
            <person name="Chen C."/>
            <person name="Cichocki N."/>
            <person name="Clum A."/>
            <person name="Culley D."/>
            <person name="Crous P.W."/>
            <person name="Fauchery L."/>
            <person name="Girlanda M."/>
            <person name="Hayes R."/>
            <person name="Keri Z."/>
            <person name="LaButti K."/>
            <person name="Lipzen A."/>
            <person name="Lombard V."/>
            <person name="Magnuson J."/>
            <person name="Maillard F."/>
            <person name="Morin E."/>
            <person name="Murat C."/>
            <person name="Nolan M."/>
            <person name="Ohm R."/>
            <person name="Pangilinan J."/>
            <person name="Pereira M."/>
            <person name="Perotto S."/>
            <person name="Peter M."/>
            <person name="Riley R."/>
            <person name="Sitrit Y."/>
            <person name="Stielow B."/>
            <person name="Szollosi G."/>
            <person name="Zifcakova L."/>
            <person name="Stursova M."/>
            <person name="Spatafora J.W."/>
            <person name="Tedersoo L."/>
            <person name="Vaario L.-M."/>
            <person name="Yamada A."/>
            <person name="Yan M."/>
            <person name="Wang P."/>
            <person name="Xu J."/>
            <person name="Bruns T."/>
            <person name="Baldrian P."/>
            <person name="Vilgalys R."/>
            <person name="Henrissat B."/>
            <person name="Grigoriev I.V."/>
            <person name="Hibbett D."/>
            <person name="Nagy L.G."/>
            <person name="Martin F.M."/>
        </authorList>
    </citation>
    <scope>NUCLEOTIDE SEQUENCE</scope>
    <source>
        <strain evidence="6">Prilba</strain>
    </source>
</reference>
<dbReference type="GO" id="GO:0005737">
    <property type="term" value="C:cytoplasm"/>
    <property type="evidence" value="ECO:0007669"/>
    <property type="project" value="TreeGrafter"/>
</dbReference>
<dbReference type="InterPro" id="IPR027417">
    <property type="entry name" value="P-loop_NTPase"/>
</dbReference>
<keyword evidence="4" id="KW-0342">GTP-binding</keyword>
<evidence type="ECO:0000256" key="3">
    <source>
        <dbReference type="ARBA" id="ARBA00022842"/>
    </source>
</evidence>
<dbReference type="Pfam" id="PF00503">
    <property type="entry name" value="G-alpha"/>
    <property type="match status" value="1"/>
</dbReference>
<gene>
    <name evidence="6" type="ORF">DFH94DRAFT_678527</name>
</gene>
<dbReference type="GO" id="GO:0007189">
    <property type="term" value="P:adenylate cyclase-activating G protein-coupled receptor signaling pathway"/>
    <property type="evidence" value="ECO:0007669"/>
    <property type="project" value="TreeGrafter"/>
</dbReference>